<reference evidence="1" key="2">
    <citation type="submission" date="2023-01" db="EMBL/GenBank/DDBJ databases">
        <title>Draft genome sequence of Paraferrimonas sedimenticola strain NBRC 101628.</title>
        <authorList>
            <person name="Sun Q."/>
            <person name="Mori K."/>
        </authorList>
    </citation>
    <scope>NUCLEOTIDE SEQUENCE</scope>
    <source>
        <strain evidence="1">NBRC 101628</strain>
    </source>
</reference>
<organism evidence="1 2">
    <name type="scientific">Paraferrimonas sedimenticola</name>
    <dbReference type="NCBI Taxonomy" id="375674"/>
    <lineage>
        <taxon>Bacteria</taxon>
        <taxon>Pseudomonadati</taxon>
        <taxon>Pseudomonadota</taxon>
        <taxon>Gammaproteobacteria</taxon>
        <taxon>Alteromonadales</taxon>
        <taxon>Ferrimonadaceae</taxon>
        <taxon>Paraferrimonas</taxon>
    </lineage>
</organism>
<keyword evidence="2" id="KW-1185">Reference proteome</keyword>
<evidence type="ECO:0000313" key="2">
    <source>
        <dbReference type="Proteomes" id="UP001161422"/>
    </source>
</evidence>
<evidence type="ECO:0000313" key="1">
    <source>
        <dbReference type="EMBL" id="GLP96025.1"/>
    </source>
</evidence>
<name>A0AA37W073_9GAMM</name>
<protein>
    <submittedName>
        <fullName evidence="1">Uncharacterized protein</fullName>
    </submittedName>
</protein>
<dbReference type="EMBL" id="BSNC01000004">
    <property type="protein sequence ID" value="GLP96025.1"/>
    <property type="molecule type" value="Genomic_DNA"/>
</dbReference>
<gene>
    <name evidence="1" type="ORF">GCM10007895_13310</name>
</gene>
<reference evidence="1" key="1">
    <citation type="journal article" date="2014" name="Int. J. Syst. Evol. Microbiol.">
        <title>Complete genome sequence of Corynebacterium casei LMG S-19264T (=DSM 44701T), isolated from a smear-ripened cheese.</title>
        <authorList>
            <consortium name="US DOE Joint Genome Institute (JGI-PGF)"/>
            <person name="Walter F."/>
            <person name="Albersmeier A."/>
            <person name="Kalinowski J."/>
            <person name="Ruckert C."/>
        </authorList>
    </citation>
    <scope>NUCLEOTIDE SEQUENCE</scope>
    <source>
        <strain evidence="1">NBRC 101628</strain>
    </source>
</reference>
<comment type="caution">
    <text evidence="1">The sequence shown here is derived from an EMBL/GenBank/DDBJ whole genome shotgun (WGS) entry which is preliminary data.</text>
</comment>
<dbReference type="Proteomes" id="UP001161422">
    <property type="component" value="Unassembled WGS sequence"/>
</dbReference>
<dbReference type="AlphaFoldDB" id="A0AA37W073"/>
<accession>A0AA37W073</accession>
<proteinExistence type="predicted"/>
<sequence>MAKNYTDGILGFEPEKLSLGILTIQKAQDFPLKKCTNHLLLLIKRPEWRLITQNLENVQFLSQC</sequence>